<evidence type="ECO:0000313" key="1">
    <source>
        <dbReference type="EMBL" id="KAF3698296.1"/>
    </source>
</evidence>
<protein>
    <submittedName>
        <fullName evidence="1">Uncharacterized protein</fullName>
    </submittedName>
</protein>
<proteinExistence type="predicted"/>
<dbReference type="EMBL" id="CM015724">
    <property type="protein sequence ID" value="KAF3698296.1"/>
    <property type="molecule type" value="Genomic_DNA"/>
</dbReference>
<organism evidence="1 2">
    <name type="scientific">Channa argus</name>
    <name type="common">Northern snakehead</name>
    <name type="synonym">Ophicephalus argus</name>
    <dbReference type="NCBI Taxonomy" id="215402"/>
    <lineage>
        <taxon>Eukaryota</taxon>
        <taxon>Metazoa</taxon>
        <taxon>Chordata</taxon>
        <taxon>Craniata</taxon>
        <taxon>Vertebrata</taxon>
        <taxon>Euteleostomi</taxon>
        <taxon>Actinopterygii</taxon>
        <taxon>Neopterygii</taxon>
        <taxon>Teleostei</taxon>
        <taxon>Neoteleostei</taxon>
        <taxon>Acanthomorphata</taxon>
        <taxon>Anabantaria</taxon>
        <taxon>Anabantiformes</taxon>
        <taxon>Channoidei</taxon>
        <taxon>Channidae</taxon>
        <taxon>Channa</taxon>
    </lineage>
</organism>
<reference evidence="1 2" key="1">
    <citation type="submission" date="2019-02" db="EMBL/GenBank/DDBJ databases">
        <title>Opniocepnalus argus genome.</title>
        <authorList>
            <person name="Zhou C."/>
            <person name="Xiao S."/>
        </authorList>
    </citation>
    <scope>NUCLEOTIDE SEQUENCE [LARGE SCALE GENOMIC DNA]</scope>
    <source>
        <strain evidence="1">OARG1902GOOAL</strain>
        <tissue evidence="1">Muscle</tissue>
    </source>
</reference>
<reference evidence="2" key="2">
    <citation type="submission" date="2019-02" db="EMBL/GenBank/DDBJ databases">
        <title>Opniocepnalus argus Var Kimnra genome.</title>
        <authorList>
            <person name="Zhou C."/>
            <person name="Xiao S."/>
        </authorList>
    </citation>
    <scope>NUCLEOTIDE SEQUENCE [LARGE SCALE GENOMIC DNA]</scope>
</reference>
<sequence>MRRCVQRKLKDCGPAAVTTEDVSYGQIVIKSTPRRSAETDPAAVYSAVRSEDVSYGQIVIRPNRSRDFPPEPEVVYSSLRSNFTPSLLQSNH</sequence>
<evidence type="ECO:0000313" key="2">
    <source>
        <dbReference type="Proteomes" id="UP000503349"/>
    </source>
</evidence>
<dbReference type="AlphaFoldDB" id="A0A6G1Q808"/>
<gene>
    <name evidence="1" type="ORF">EXN66_Car013977</name>
</gene>
<dbReference type="Proteomes" id="UP000503349">
    <property type="component" value="Chromosome 13"/>
</dbReference>
<name>A0A6G1Q808_CHAAH</name>
<keyword evidence="2" id="KW-1185">Reference proteome</keyword>
<accession>A0A6G1Q808</accession>